<proteinExistence type="predicted"/>
<dbReference type="STRING" id="1120975.SAMN02746064_01508"/>
<dbReference type="CDD" id="cd00077">
    <property type="entry name" value="HDc"/>
    <property type="match status" value="1"/>
</dbReference>
<feature type="domain" description="HD" evidence="2">
    <location>
        <begin position="470"/>
        <end position="612"/>
    </location>
</feature>
<dbReference type="Gene3D" id="1.10.3210.10">
    <property type="entry name" value="Hypothetical protein af1432"/>
    <property type="match status" value="1"/>
</dbReference>
<protein>
    <recommendedName>
        <fullName evidence="2">HD domain-containing protein</fullName>
    </recommendedName>
</protein>
<dbReference type="AlphaFoldDB" id="A0A1M4XGS8"/>
<dbReference type="RefSeq" id="WP_073270709.1">
    <property type="nucleotide sequence ID" value="NZ_FQTU01000009.1"/>
</dbReference>
<dbReference type="NCBIfam" id="TIGR00277">
    <property type="entry name" value="HDIG"/>
    <property type="match status" value="1"/>
</dbReference>
<gene>
    <name evidence="3" type="ORF">SAMN02746064_01508</name>
</gene>
<name>A0A1M4XGS8_9FIRM</name>
<evidence type="ECO:0000313" key="4">
    <source>
        <dbReference type="Proteomes" id="UP000184251"/>
    </source>
</evidence>
<dbReference type="PROSITE" id="PS51831">
    <property type="entry name" value="HD"/>
    <property type="match status" value="1"/>
</dbReference>
<dbReference type="PANTHER" id="PTHR36442:SF1">
    <property type="entry name" value="CYCLIC-DI-AMP PHOSPHODIESTERASE PGPH"/>
    <property type="match status" value="1"/>
</dbReference>
<feature type="transmembrane region" description="Helical" evidence="1">
    <location>
        <begin position="339"/>
        <end position="365"/>
    </location>
</feature>
<dbReference type="InterPro" id="IPR052722">
    <property type="entry name" value="PgpH_phosphodiesterase"/>
</dbReference>
<keyword evidence="1" id="KW-0812">Transmembrane</keyword>
<sequence length="685" mass="77125">MVIKIKSRIIKLNKKKLSTLILVALLGFIAIFSMMVITALPPNYNYNQGDVAEDNIAAPHRIIDEKTTEKRRDQAAAGVEQIYTRIDNAQDNALEKTDELFRALDEKDELTDTEISDLRLRSINITDTALISLLEMENEVKSALEASLVSALGRIYQNEISMQNLAQVQEEAAEAFAEDNPGEEYAQTGAEILSKSIQPNMILDVESTQQAVEEARQSVPTITYEAGELIVERGEVLTAEKINLLVDNNMMRGSYFDDPYLIIGVALLLLGIFSVYYVYLRNFYRELILKDNKRFLIIVIIFTFMVLLTIPLVSISPYIVPVSMMTMTIALLTDKRLAITSTVFFVLIAGFSSNFNMIQIIIYMVNGYIGAMGMIKINKRADIMRTGLAVGLVNLLLIGSYNLIVHNFDLSGIMDMMLGFSNGLLSGIFTLGTLVIWEWTFDITTPIMLVELANPNNPLLKKLMTNAPGTYHHSIVVGNLAESAAERIGANSLLVRVGAYYHDIGKSLSPVYFTENQFGEINPHDFISPLKSVQIIKNHVIKGFEMAKEYKIPEEVRNFIITHHGESTIEFFYHKANELNENPDIEKFKYESRRPSTREEGILALADSVEAAVRSIKGINDNKIAERVDKIFQKKLSDGMLDECDLSLKEISLIKEVFVKILNSVYHERIEYPDMDSDSKKVEES</sequence>
<accession>A0A1M4XGS8</accession>
<evidence type="ECO:0000259" key="2">
    <source>
        <dbReference type="PROSITE" id="PS51831"/>
    </source>
</evidence>
<organism evidence="3 4">
    <name type="scientific">Alkalibacter saccharofermentans DSM 14828</name>
    <dbReference type="NCBI Taxonomy" id="1120975"/>
    <lineage>
        <taxon>Bacteria</taxon>
        <taxon>Bacillati</taxon>
        <taxon>Bacillota</taxon>
        <taxon>Clostridia</taxon>
        <taxon>Eubacteriales</taxon>
        <taxon>Eubacteriaceae</taxon>
        <taxon>Alkalibacter</taxon>
    </lineage>
</organism>
<feature type="transmembrane region" description="Helical" evidence="1">
    <location>
        <begin position="20"/>
        <end position="40"/>
    </location>
</feature>
<dbReference type="PANTHER" id="PTHR36442">
    <property type="entry name" value="CYCLIC-DI-AMP PHOSPHODIESTERASE PGPH"/>
    <property type="match status" value="1"/>
</dbReference>
<reference evidence="3 4" key="1">
    <citation type="submission" date="2016-11" db="EMBL/GenBank/DDBJ databases">
        <authorList>
            <person name="Jaros S."/>
            <person name="Januszkiewicz K."/>
            <person name="Wedrychowicz H."/>
        </authorList>
    </citation>
    <scope>NUCLEOTIDE SEQUENCE [LARGE SCALE GENOMIC DNA]</scope>
    <source>
        <strain evidence="3 4">DSM 14828</strain>
    </source>
</reference>
<feature type="transmembrane region" description="Helical" evidence="1">
    <location>
        <begin position="260"/>
        <end position="279"/>
    </location>
</feature>
<feature type="transmembrane region" description="Helical" evidence="1">
    <location>
        <begin position="386"/>
        <end position="404"/>
    </location>
</feature>
<keyword evidence="1" id="KW-1133">Transmembrane helix</keyword>
<feature type="transmembrane region" description="Helical" evidence="1">
    <location>
        <begin position="295"/>
        <end position="319"/>
    </location>
</feature>
<dbReference type="InterPro" id="IPR011624">
    <property type="entry name" value="Metal-dep_PHydrolase_7TM_extra"/>
</dbReference>
<keyword evidence="4" id="KW-1185">Reference proteome</keyword>
<dbReference type="SMART" id="SM00471">
    <property type="entry name" value="HDc"/>
    <property type="match status" value="1"/>
</dbReference>
<dbReference type="Pfam" id="PF01966">
    <property type="entry name" value="HD"/>
    <property type="match status" value="1"/>
</dbReference>
<dbReference type="EMBL" id="FQTU01000009">
    <property type="protein sequence ID" value="SHE92372.1"/>
    <property type="molecule type" value="Genomic_DNA"/>
</dbReference>
<evidence type="ECO:0000313" key="3">
    <source>
        <dbReference type="EMBL" id="SHE92372.1"/>
    </source>
</evidence>
<dbReference type="SUPFAM" id="SSF109604">
    <property type="entry name" value="HD-domain/PDEase-like"/>
    <property type="match status" value="1"/>
</dbReference>
<dbReference type="InterPro" id="IPR006675">
    <property type="entry name" value="HDIG_dom"/>
</dbReference>
<dbReference type="Pfam" id="PF07698">
    <property type="entry name" value="7TM-7TMR_HD"/>
    <property type="match status" value="1"/>
</dbReference>
<keyword evidence="1" id="KW-0472">Membrane</keyword>
<dbReference type="InterPro" id="IPR011621">
    <property type="entry name" value="Metal-dep_PHydrolase_7TM_intra"/>
</dbReference>
<evidence type="ECO:0000256" key="1">
    <source>
        <dbReference type="SAM" id="Phobius"/>
    </source>
</evidence>
<dbReference type="Proteomes" id="UP000184251">
    <property type="component" value="Unassembled WGS sequence"/>
</dbReference>
<dbReference type="InterPro" id="IPR003607">
    <property type="entry name" value="HD/PDEase_dom"/>
</dbReference>
<feature type="transmembrane region" description="Helical" evidence="1">
    <location>
        <begin position="416"/>
        <end position="437"/>
    </location>
</feature>
<dbReference type="Pfam" id="PF07697">
    <property type="entry name" value="7TMR-HDED"/>
    <property type="match status" value="1"/>
</dbReference>
<dbReference type="OrthoDB" id="9806952at2"/>
<dbReference type="InterPro" id="IPR006674">
    <property type="entry name" value="HD_domain"/>
</dbReference>